<evidence type="ECO:0000313" key="6">
    <source>
        <dbReference type="EMBL" id="VFT89546.1"/>
    </source>
</evidence>
<dbReference type="SUPFAM" id="SSF51735">
    <property type="entry name" value="NAD(P)-binding Rossmann-fold domains"/>
    <property type="match status" value="1"/>
</dbReference>
<reference evidence="5" key="2">
    <citation type="submission" date="2019-06" db="EMBL/GenBank/DDBJ databases">
        <title>Genomics analysis of Aphanomyces spp. identifies a new class of oomycete effector associated with host adaptation.</title>
        <authorList>
            <person name="Gaulin E."/>
        </authorList>
    </citation>
    <scope>NUCLEOTIDE SEQUENCE</scope>
    <source>
        <strain evidence="5">CBS 578.67</strain>
    </source>
</reference>
<dbReference type="Proteomes" id="UP000332933">
    <property type="component" value="Unassembled WGS sequence"/>
</dbReference>
<proteinExistence type="predicted"/>
<dbReference type="PANTHER" id="PTHR44085">
    <property type="entry name" value="SEPIAPTERIN REDUCTASE"/>
    <property type="match status" value="1"/>
</dbReference>
<organism evidence="6 7">
    <name type="scientific">Aphanomyces stellatus</name>
    <dbReference type="NCBI Taxonomy" id="120398"/>
    <lineage>
        <taxon>Eukaryota</taxon>
        <taxon>Sar</taxon>
        <taxon>Stramenopiles</taxon>
        <taxon>Oomycota</taxon>
        <taxon>Saprolegniomycetes</taxon>
        <taxon>Saprolegniales</taxon>
        <taxon>Verrucalvaceae</taxon>
        <taxon>Aphanomyces</taxon>
    </lineage>
</organism>
<evidence type="ECO:0000256" key="1">
    <source>
        <dbReference type="ARBA" id="ARBA00004496"/>
    </source>
</evidence>
<keyword evidence="3" id="KW-0521">NADP</keyword>
<dbReference type="GO" id="GO:0005737">
    <property type="term" value="C:cytoplasm"/>
    <property type="evidence" value="ECO:0007669"/>
    <property type="project" value="UniProtKB-SubCell"/>
</dbReference>
<dbReference type="OrthoDB" id="153074at2759"/>
<reference evidence="6 7" key="1">
    <citation type="submission" date="2019-03" db="EMBL/GenBank/DDBJ databases">
        <authorList>
            <person name="Gaulin E."/>
            <person name="Dumas B."/>
        </authorList>
    </citation>
    <scope>NUCLEOTIDE SEQUENCE [LARGE SCALE GENOMIC DNA]</scope>
    <source>
        <strain evidence="6">CBS 568.67</strain>
    </source>
</reference>
<evidence type="ECO:0000256" key="4">
    <source>
        <dbReference type="ARBA" id="ARBA00023002"/>
    </source>
</evidence>
<dbReference type="GO" id="GO:0004757">
    <property type="term" value="F:sepiapterin reductase (NADP+) activity"/>
    <property type="evidence" value="ECO:0007669"/>
    <property type="project" value="TreeGrafter"/>
</dbReference>
<gene>
    <name evidence="6" type="primary">Aste57867_12696</name>
    <name evidence="5" type="ORF">As57867_012649</name>
    <name evidence="6" type="ORF">ASTE57867_12696</name>
</gene>
<dbReference type="InterPro" id="IPR036291">
    <property type="entry name" value="NAD(P)-bd_dom_sf"/>
</dbReference>
<name>A0A485KWX0_9STRA</name>
<dbReference type="InterPro" id="IPR051721">
    <property type="entry name" value="Biopterin_syn/organic_redct"/>
</dbReference>
<evidence type="ECO:0000256" key="2">
    <source>
        <dbReference type="ARBA" id="ARBA00022490"/>
    </source>
</evidence>
<evidence type="ECO:0000313" key="5">
    <source>
        <dbReference type="EMBL" id="KAF0696574.1"/>
    </source>
</evidence>
<evidence type="ECO:0000313" key="7">
    <source>
        <dbReference type="Proteomes" id="UP000332933"/>
    </source>
</evidence>
<dbReference type="Gene3D" id="3.40.50.720">
    <property type="entry name" value="NAD(P)-binding Rossmann-like Domain"/>
    <property type="match status" value="1"/>
</dbReference>
<protein>
    <submittedName>
        <fullName evidence="6">Aste57867_12696 protein</fullName>
    </submittedName>
</protein>
<comment type="subcellular location">
    <subcellularLocation>
        <location evidence="1">Cytoplasm</location>
    </subcellularLocation>
</comment>
<dbReference type="Pfam" id="PF00106">
    <property type="entry name" value="adh_short"/>
    <property type="match status" value="1"/>
</dbReference>
<dbReference type="EMBL" id="CAADRA010005407">
    <property type="protein sequence ID" value="VFT89546.1"/>
    <property type="molecule type" value="Genomic_DNA"/>
</dbReference>
<dbReference type="AlphaFoldDB" id="A0A485KWX0"/>
<sequence length="270" mass="29114">MASLILVTGASRGFGRALSLAFTQNKSTSDDGDLHLVLWGRDAAGLAATAADTKAAWQNQTRVLHLTETAVDLSDEASYVPAIDAFLAAAAKLSLARIVVVHNAGTLGQVGRIVDVSSPELVRTHMELNVNSVLWFNKRLLQRYGEQGSHKSPVVYLVNVSSLNAIEPFATCGLYCVFKAARDMHFRVVAKEEPSVKALNYAPGPMETAMGDELRDGPSTDPTLQSMFQQLKTKGMYVDVHASAQLCVNHLFGSTLVSGSHIDYYDICSA</sequence>
<dbReference type="InterPro" id="IPR002347">
    <property type="entry name" value="SDR_fam"/>
</dbReference>
<dbReference type="GO" id="GO:0006729">
    <property type="term" value="P:tetrahydrobiopterin biosynthetic process"/>
    <property type="evidence" value="ECO:0007669"/>
    <property type="project" value="TreeGrafter"/>
</dbReference>
<keyword evidence="2" id="KW-0963">Cytoplasm</keyword>
<dbReference type="PANTHER" id="PTHR44085:SF2">
    <property type="entry name" value="SEPIAPTERIN REDUCTASE"/>
    <property type="match status" value="1"/>
</dbReference>
<keyword evidence="4" id="KW-0560">Oxidoreductase</keyword>
<evidence type="ECO:0000256" key="3">
    <source>
        <dbReference type="ARBA" id="ARBA00022857"/>
    </source>
</evidence>
<accession>A0A485KWX0</accession>
<keyword evidence="7" id="KW-1185">Reference proteome</keyword>
<dbReference type="EMBL" id="VJMH01005386">
    <property type="protein sequence ID" value="KAF0696574.1"/>
    <property type="molecule type" value="Genomic_DNA"/>
</dbReference>